<evidence type="ECO:0000313" key="1">
    <source>
        <dbReference type="EMBL" id="OGK19532.1"/>
    </source>
</evidence>
<gene>
    <name evidence="1" type="ORF">A2866_00155</name>
</gene>
<dbReference type="Proteomes" id="UP000177026">
    <property type="component" value="Unassembled WGS sequence"/>
</dbReference>
<dbReference type="AlphaFoldDB" id="A0A1F7GM42"/>
<accession>A0A1F7GM42</accession>
<protein>
    <submittedName>
        <fullName evidence="1">Uncharacterized protein</fullName>
    </submittedName>
</protein>
<evidence type="ECO:0000313" key="2">
    <source>
        <dbReference type="Proteomes" id="UP000177026"/>
    </source>
</evidence>
<comment type="caution">
    <text evidence="1">The sequence shown here is derived from an EMBL/GenBank/DDBJ whole genome shotgun (WGS) entry which is preliminary data.</text>
</comment>
<sequence>MQIDPAVAILALSFLGFGMETIKLGKEFLVDRRWQDITLPDENLAVDPEHEMGKVYHIQQQRRKWGKIETRWITIDPASGKRIRETYHLNRK</sequence>
<dbReference type="EMBL" id="MFZI01000047">
    <property type="protein sequence ID" value="OGK19532.1"/>
    <property type="molecule type" value="Genomic_DNA"/>
</dbReference>
<name>A0A1F7GM42_9BACT</name>
<reference evidence="1 2" key="1">
    <citation type="journal article" date="2016" name="Nat. Commun.">
        <title>Thousands of microbial genomes shed light on interconnected biogeochemical processes in an aquifer system.</title>
        <authorList>
            <person name="Anantharaman K."/>
            <person name="Brown C.T."/>
            <person name="Hug L.A."/>
            <person name="Sharon I."/>
            <person name="Castelle C.J."/>
            <person name="Probst A.J."/>
            <person name="Thomas B.C."/>
            <person name="Singh A."/>
            <person name="Wilkins M.J."/>
            <person name="Karaoz U."/>
            <person name="Brodie E.L."/>
            <person name="Williams K.H."/>
            <person name="Hubbard S.S."/>
            <person name="Banfield J.F."/>
        </authorList>
    </citation>
    <scope>NUCLEOTIDE SEQUENCE [LARGE SCALE GENOMIC DNA]</scope>
</reference>
<proteinExistence type="predicted"/>
<organism evidence="1 2">
    <name type="scientific">Candidatus Roizmanbacteria bacterium RIFCSPHIGHO2_01_FULL_39_8</name>
    <dbReference type="NCBI Taxonomy" id="1802033"/>
    <lineage>
        <taxon>Bacteria</taxon>
        <taxon>Candidatus Roizmaniibacteriota</taxon>
    </lineage>
</organism>